<gene>
    <name evidence="1" type="ORF">JCM31826_21280</name>
</gene>
<reference evidence="1 2" key="1">
    <citation type="submission" date="2018-11" db="EMBL/GenBank/DDBJ databases">
        <title>Schleiferia aggregans sp. nov., a moderately thermophilic heterotrophic bacterium isolated from microbial mats at a terrestrial hot spring.</title>
        <authorList>
            <person name="Iino T."/>
            <person name="Ohkuma M."/>
            <person name="Haruta S."/>
        </authorList>
    </citation>
    <scope>NUCLEOTIDE SEQUENCE [LARGE SCALE GENOMIC DNA]</scope>
    <source>
        <strain evidence="1 2">LA</strain>
    </source>
</reference>
<dbReference type="OrthoDB" id="1467158at2"/>
<accession>A0A401XNQ1</accession>
<keyword evidence="2" id="KW-1185">Reference proteome</keyword>
<name>A0A401XNQ1_9FLAO</name>
<protein>
    <recommendedName>
        <fullName evidence="3">DUF429 domain-containing protein</fullName>
    </recommendedName>
</protein>
<evidence type="ECO:0008006" key="3">
    <source>
        <dbReference type="Google" id="ProtNLM"/>
    </source>
</evidence>
<dbReference type="Proteomes" id="UP000286715">
    <property type="component" value="Unassembled WGS sequence"/>
</dbReference>
<dbReference type="AlphaFoldDB" id="A0A401XNQ1"/>
<proteinExistence type="predicted"/>
<dbReference type="RefSeq" id="WP_124398698.1">
    <property type="nucleotide sequence ID" value="NZ_BHZE01000029.1"/>
</dbReference>
<evidence type="ECO:0000313" key="1">
    <source>
        <dbReference type="EMBL" id="GCD78646.1"/>
    </source>
</evidence>
<organism evidence="1 2">
    <name type="scientific">Thermaurantimonas aggregans</name>
    <dbReference type="NCBI Taxonomy" id="2173829"/>
    <lineage>
        <taxon>Bacteria</taxon>
        <taxon>Pseudomonadati</taxon>
        <taxon>Bacteroidota</taxon>
        <taxon>Flavobacteriia</taxon>
        <taxon>Flavobacteriales</taxon>
        <taxon>Schleiferiaceae</taxon>
        <taxon>Thermaurantimonas</taxon>
    </lineage>
</organism>
<comment type="caution">
    <text evidence="1">The sequence shown here is derived from an EMBL/GenBank/DDBJ whole genome shotgun (WGS) entry which is preliminary data.</text>
</comment>
<dbReference type="EMBL" id="BHZE01000029">
    <property type="protein sequence ID" value="GCD78646.1"/>
    <property type="molecule type" value="Genomic_DNA"/>
</dbReference>
<sequence length="203" mass="22853">MTCLPPECVLFGIDFGSRYAGSTVIAVYEPYKIYFLTCKKDEDADAFIEHSTLHFSPDLIFLDAPLSLPGRYTGLEGFDDYFYRKADLQCGAMSPMFLGGLTARAIRLRDKLALMGIPVFETYPKLLASELDLLALGYKKDKTHLQICRTKIASLFNPVISFKESSIDSWHHFDALLALMSAMKYRCKKATALGDPKEGLIYY</sequence>
<evidence type="ECO:0000313" key="2">
    <source>
        <dbReference type="Proteomes" id="UP000286715"/>
    </source>
</evidence>